<feature type="chain" id="PRO_5045390358" description="Lipoprotein" evidence="1">
    <location>
        <begin position="20"/>
        <end position="93"/>
    </location>
</feature>
<dbReference type="EMBL" id="CP010029">
    <property type="protein sequence ID" value="ANI30988.1"/>
    <property type="molecule type" value="Genomic_DNA"/>
</dbReference>
<organism evidence="2 3">
    <name type="scientific">Yersinia entomophaga</name>
    <dbReference type="NCBI Taxonomy" id="935293"/>
    <lineage>
        <taxon>Bacteria</taxon>
        <taxon>Pseudomonadati</taxon>
        <taxon>Pseudomonadota</taxon>
        <taxon>Gammaproteobacteria</taxon>
        <taxon>Enterobacterales</taxon>
        <taxon>Yersiniaceae</taxon>
        <taxon>Yersinia</taxon>
    </lineage>
</organism>
<evidence type="ECO:0000256" key="1">
    <source>
        <dbReference type="SAM" id="SignalP"/>
    </source>
</evidence>
<protein>
    <recommendedName>
        <fullName evidence="4">Lipoprotein</fullName>
    </recommendedName>
</protein>
<feature type="signal peptide" evidence="1">
    <location>
        <begin position="1"/>
        <end position="19"/>
    </location>
</feature>
<evidence type="ECO:0008006" key="4">
    <source>
        <dbReference type="Google" id="ProtNLM"/>
    </source>
</evidence>
<dbReference type="Proteomes" id="UP000266744">
    <property type="component" value="Chromosome"/>
</dbReference>
<proteinExistence type="predicted"/>
<name>A0ABM6BP06_YERET</name>
<evidence type="ECO:0000313" key="2">
    <source>
        <dbReference type="EMBL" id="ANI30988.1"/>
    </source>
</evidence>
<keyword evidence="1" id="KW-0732">Signal</keyword>
<accession>A0ABM6BP06</accession>
<dbReference type="RefSeq" id="WP_064516502.1">
    <property type="nucleotide sequence ID" value="NZ_CBCSBH010000008.1"/>
</dbReference>
<reference evidence="2 3" key="1">
    <citation type="journal article" date="2016" name="Toxins">
        <title>The Draft Genome Sequence of the Yersinia entomophaga Entomopathogenic Type Strain MH96T.</title>
        <authorList>
            <person name="Hurst M.R."/>
            <person name="Beattie A."/>
            <person name="Altermann E."/>
            <person name="Moraga R.M."/>
            <person name="Harper L.A."/>
            <person name="Calder J."/>
            <person name="Laugraud A."/>
        </authorList>
    </citation>
    <scope>NUCLEOTIDE SEQUENCE [LARGE SCALE GENOMIC DNA]</scope>
    <source>
        <strain evidence="2 3">MH96</strain>
    </source>
</reference>
<keyword evidence="3" id="KW-1185">Reference proteome</keyword>
<gene>
    <name evidence="2" type="ORF">PL78_14290</name>
</gene>
<evidence type="ECO:0000313" key="3">
    <source>
        <dbReference type="Proteomes" id="UP000266744"/>
    </source>
</evidence>
<sequence>MKRLFFTSWLALFAMPGLAKSQNGSIFVSLKLYAACQISPETNHTPDGPNPQVNCPKDASYAPKITRSDAVTLRNAEVTNDVQIPVQLITLEW</sequence>